<sequence>MEKYWRQNVFWRCVVVAVALVCTVAASGAARVVVVDSATNKPLPMASLFDSKGNALGVCDTKGRSMAIPSTSYPITVRYLGFKEQVVPDVGRDTIYMQESVTSLPEVVVQTRHNKVLHLLAYVREYSTMSSYSDTVFLFREKMVDYMLVPDKSVRYKGWSNPRMLKSKSYYRFTNSQGLDSVSNVSNHHFSWSDWIGIASAVKLPTALEGMVHGSDTVYGKYSPTEVWTKKDGRVGVSVNVMADTTSRKWVPDLSGFFKNGLDFEKFMIGFNYDNVVADSVSAEDLTGYSYSIESRGRGRDMFRFNRTDEPFFVTTYAEIYLVDKEYISLKEARKWEHNRFEKYDKGIVKPVEAPALQPSVQTLVARVDNIDMSGIRLDFAPDKTMISENFGKPKKFDIGTCILSILKNLTGISEYKYRKNVKNKWDKFRKEKTTVNKIRKKE</sequence>
<accession>A0AC61RG37</accession>
<name>A0AC61RG37_9BACT</name>
<gene>
    <name evidence="1" type="ORF">E5331_10370</name>
</gene>
<keyword evidence="2" id="KW-1185">Reference proteome</keyword>
<organism evidence="1 2">
    <name type="scientific">Lepagella muris</name>
    <dbReference type="NCBI Taxonomy" id="3032870"/>
    <lineage>
        <taxon>Bacteria</taxon>
        <taxon>Pseudomonadati</taxon>
        <taxon>Bacteroidota</taxon>
        <taxon>Bacteroidia</taxon>
        <taxon>Bacteroidales</taxon>
        <taxon>Muribaculaceae</taxon>
        <taxon>Lepagella</taxon>
    </lineage>
</organism>
<protein>
    <submittedName>
        <fullName evidence="1">Uncharacterized protein</fullName>
    </submittedName>
</protein>
<dbReference type="Proteomes" id="UP000306319">
    <property type="component" value="Unassembled WGS sequence"/>
</dbReference>
<reference evidence="1" key="1">
    <citation type="submission" date="2019-04" db="EMBL/GenBank/DDBJ databases">
        <title>Microbes associate with the intestines of laboratory mice.</title>
        <authorList>
            <person name="Navarre W."/>
            <person name="Wong E."/>
            <person name="Huang K."/>
            <person name="Tropini C."/>
            <person name="Ng K."/>
            <person name="Yu B."/>
        </authorList>
    </citation>
    <scope>NUCLEOTIDE SEQUENCE</scope>
    <source>
        <strain evidence="1">NM04_E33</strain>
    </source>
</reference>
<evidence type="ECO:0000313" key="2">
    <source>
        <dbReference type="Proteomes" id="UP000306319"/>
    </source>
</evidence>
<dbReference type="EMBL" id="SRYB01000013">
    <property type="protein sequence ID" value="TGY78487.1"/>
    <property type="molecule type" value="Genomic_DNA"/>
</dbReference>
<comment type="caution">
    <text evidence="1">The sequence shown here is derived from an EMBL/GenBank/DDBJ whole genome shotgun (WGS) entry which is preliminary data.</text>
</comment>
<proteinExistence type="predicted"/>
<evidence type="ECO:0000313" key="1">
    <source>
        <dbReference type="EMBL" id="TGY78487.1"/>
    </source>
</evidence>